<feature type="region of interest" description="Disordered" evidence="1">
    <location>
        <begin position="234"/>
        <end position="254"/>
    </location>
</feature>
<feature type="compositionally biased region" description="Low complexity" evidence="1">
    <location>
        <begin position="572"/>
        <end position="587"/>
    </location>
</feature>
<evidence type="ECO:0000256" key="1">
    <source>
        <dbReference type="SAM" id="MobiDB-lite"/>
    </source>
</evidence>
<dbReference type="Gene3D" id="3.40.50.10190">
    <property type="entry name" value="BRCT domain"/>
    <property type="match status" value="1"/>
</dbReference>
<dbReference type="GO" id="GO:0003684">
    <property type="term" value="F:damaged DNA binding"/>
    <property type="evidence" value="ECO:0007669"/>
    <property type="project" value="TreeGrafter"/>
</dbReference>
<dbReference type="CDD" id="cd00027">
    <property type="entry name" value="BRCT"/>
    <property type="match status" value="1"/>
</dbReference>
<feature type="region of interest" description="Disordered" evidence="1">
    <location>
        <begin position="452"/>
        <end position="810"/>
    </location>
</feature>
<feature type="compositionally biased region" description="Low complexity" evidence="1">
    <location>
        <begin position="465"/>
        <end position="485"/>
    </location>
</feature>
<evidence type="ECO:0000313" key="2">
    <source>
        <dbReference type="EMBL" id="CTR04606.1"/>
    </source>
</evidence>
<evidence type="ECO:0000313" key="3">
    <source>
        <dbReference type="Proteomes" id="UP000199069"/>
    </source>
</evidence>
<feature type="compositionally biased region" description="Acidic residues" evidence="1">
    <location>
        <begin position="1049"/>
        <end position="1058"/>
    </location>
</feature>
<feature type="compositionally biased region" description="Basic and acidic residues" evidence="1">
    <location>
        <begin position="640"/>
        <end position="670"/>
    </location>
</feature>
<feature type="compositionally biased region" description="Basic and acidic residues" evidence="1">
    <location>
        <begin position="677"/>
        <end position="692"/>
    </location>
</feature>
<dbReference type="GO" id="GO:0030870">
    <property type="term" value="C:Mre11 complex"/>
    <property type="evidence" value="ECO:0007669"/>
    <property type="project" value="InterPro"/>
</dbReference>
<feature type="region of interest" description="Disordered" evidence="1">
    <location>
        <begin position="37"/>
        <end position="59"/>
    </location>
</feature>
<feature type="compositionally biased region" description="Low complexity" evidence="1">
    <location>
        <begin position="995"/>
        <end position="1014"/>
    </location>
</feature>
<feature type="compositionally biased region" description="Low complexity" evidence="1">
    <location>
        <begin position="505"/>
        <end position="530"/>
    </location>
</feature>
<feature type="compositionally biased region" description="Pro residues" evidence="1">
    <location>
        <begin position="234"/>
        <end position="247"/>
    </location>
</feature>
<dbReference type="OMA" id="WRRPTQA"/>
<protein>
    <submittedName>
        <fullName evidence="2">BY PROTMAP: gi|472588567|gb|EMS26039.1| BRCT domain containing protein [Rhodosporidium toruloides NP11] gi|647396356|emb|CDR38465.1| RHTO0S03e09802g1_1 [Rhodosporidium toruloides]</fullName>
    </submittedName>
</protein>
<dbReference type="Proteomes" id="UP000199069">
    <property type="component" value="Unassembled WGS sequence"/>
</dbReference>
<accession>A0A0K3CBT7</accession>
<proteinExistence type="predicted"/>
<feature type="compositionally biased region" description="Polar residues" evidence="1">
    <location>
        <begin position="984"/>
        <end position="994"/>
    </location>
</feature>
<dbReference type="InterPro" id="IPR036420">
    <property type="entry name" value="BRCT_dom_sf"/>
</dbReference>
<feature type="compositionally biased region" description="Basic and acidic residues" evidence="1">
    <location>
        <begin position="777"/>
        <end position="797"/>
    </location>
</feature>
<feature type="compositionally biased region" description="Polar residues" evidence="1">
    <location>
        <begin position="1060"/>
        <end position="1069"/>
    </location>
</feature>
<name>A0A0K3CBT7_RHOTO</name>
<organism evidence="2 3">
    <name type="scientific">Rhodotorula toruloides</name>
    <name type="common">Yeast</name>
    <name type="synonym">Rhodosporidium toruloides</name>
    <dbReference type="NCBI Taxonomy" id="5286"/>
    <lineage>
        <taxon>Eukaryota</taxon>
        <taxon>Fungi</taxon>
        <taxon>Dikarya</taxon>
        <taxon>Basidiomycota</taxon>
        <taxon>Pucciniomycotina</taxon>
        <taxon>Microbotryomycetes</taxon>
        <taxon>Sporidiobolales</taxon>
        <taxon>Sporidiobolaceae</taxon>
        <taxon>Rhodotorula</taxon>
    </lineage>
</organism>
<dbReference type="STRING" id="5286.A0A0K3CBT7"/>
<dbReference type="PANTHER" id="PTHR12162">
    <property type="entry name" value="NIBRIN-RELATED"/>
    <property type="match status" value="1"/>
</dbReference>
<reference evidence="2 3" key="1">
    <citation type="submission" date="2015-07" db="EMBL/GenBank/DDBJ databases">
        <authorList>
            <person name="Cajimat M.N.B."/>
            <person name="Milazzo M.L."/>
            <person name="Fulhorst C.F."/>
        </authorList>
    </citation>
    <scope>NUCLEOTIDE SEQUENCE [LARGE SCALE GENOMIC DNA]</scope>
    <source>
        <strain evidence="2">Single colony</strain>
    </source>
</reference>
<feature type="region of interest" description="Disordered" evidence="1">
    <location>
        <begin position="865"/>
        <end position="1118"/>
    </location>
</feature>
<feature type="compositionally biased region" description="Low complexity" evidence="1">
    <location>
        <begin position="598"/>
        <end position="608"/>
    </location>
</feature>
<dbReference type="EMBL" id="CWKI01000001">
    <property type="protein sequence ID" value="CTR04606.1"/>
    <property type="molecule type" value="Genomic_DNA"/>
</dbReference>
<gene>
    <name evidence="2" type="primary">FGENESH: predicted gene_1.467</name>
    <name evidence="2" type="ORF">BN2166_0004670</name>
</gene>
<dbReference type="InterPro" id="IPR040227">
    <property type="entry name" value="Nibrin-rel"/>
</dbReference>
<feature type="compositionally biased region" description="Basic residues" evidence="1">
    <location>
        <begin position="919"/>
        <end position="929"/>
    </location>
</feature>
<dbReference type="AlphaFoldDB" id="A0A0K3CBT7"/>
<feature type="compositionally biased region" description="Basic and acidic residues" evidence="1">
    <location>
        <begin position="895"/>
        <end position="910"/>
    </location>
</feature>
<dbReference type="GO" id="GO:0007095">
    <property type="term" value="P:mitotic G2 DNA damage checkpoint signaling"/>
    <property type="evidence" value="ECO:0007669"/>
    <property type="project" value="InterPro"/>
</dbReference>
<sequence>MVWVVEGTLQSTPTDGPEVFPDPTSHYLRPSRLYRVGRAGGVRGPSKAGQTKPGPASRKRPYDFRIASLSVSKEGLAEFETGGEEWVPEDRPELPTNSLPYSLTVTLHKRFLLRRGDDEPVELELEDGTMTVEMQDGDYLQERSKGYWFQFRWVPINLCFSAAMTADKKEQHEAAKALGIKVAYRDTRPHHTHFIAKRCTPNAPLLRAAMHLTHVVSHEWYDELLSVTTAPDFPTEPLPVHPGPPPEGASKEELTARDKEVLRYERELLAMNEDVGGDPTRWWGHCHLENDWDGAWPSETDPKNQPPPFEHFQPTVWAKNDARSDLFKDVLVVSFRGPDAADDHAAELVTLGGGSFFACDVFQQTPPPSSVSDLLDAITTFKTDHGLSGGSKIAIIPPAGVFVDEGEEAVGDSAEQQKELIEDLQRALRVGKVCNTDNREIAEAIYEVDLTPLQGPEMPPDQADQAASTSRQTQRTQASQFTQATPPFPTGGVPGTHPESVYGEGSTAAGPAPAADSSQAQGSSTQTQPTKRLTRRARTGRTILDNLFEDEDDDASGSSRPLTQDLDGDLVTGTLGSTSAGTSAGAAMDADAGREVSPATPAQAPTATGRLRRRAGQKTAVDLLLGDDSPEQDRGGTQSMHEELMRTKKTREERLKAIEEEDQRLAREEMEASQAAAKKDKGKGRAGDEDGGRATAAGRRKRGKSAALGSSDEDDIQPANKRTTKKTGDAPLTSTKKRSRAASRDPGASASSEDDSRTARKKSKAPEQTSPAPAPKNKKEAAAHKKAEKEAREREAARLLQIKPTKRKGAEVDRAFNEDFNALKIVKPVIKHMPRQEHHRMNWEEEDSDVERDRLILADQERLIRRQADDSDDDDMDPDNWRRPTQAMFVIKTLDVQRKERPPPRTDINLDPKWAGRPNFKKFRPKNSKAPRPALATRPQVSLVLPESVDFGLGPGYNERKGTAFSQVQRADDEDDEDDLYEAMTTSKGQLKLNSPSKTGSKAKASTSKASTSKAKPKAKSKAKPAVPDSEDNDSDAMGSSNTVRGDDMEIDELDDDTATQRSTASGRSGSRKAPTKRAAPARKAAPATIMIDDDDSDSDSGLTFKGFGKKAAGGRGR</sequence>
<feature type="compositionally biased region" description="Low complexity" evidence="1">
    <location>
        <begin position="1077"/>
        <end position="1089"/>
    </location>
</feature>
<dbReference type="PANTHER" id="PTHR12162:SF0">
    <property type="entry name" value="NIBRIN"/>
    <property type="match status" value="1"/>
</dbReference>
<feature type="compositionally biased region" description="Acidic residues" evidence="1">
    <location>
        <begin position="972"/>
        <end position="981"/>
    </location>
</feature>
<dbReference type="GO" id="GO:0000724">
    <property type="term" value="P:double-strand break repair via homologous recombination"/>
    <property type="evidence" value="ECO:0007669"/>
    <property type="project" value="TreeGrafter"/>
</dbReference>
<keyword evidence="3" id="KW-1185">Reference proteome</keyword>